<sequence length="121" mass="13872">MWHGAVVCLQHPCCAYTGIGLGEGEGTQRVFPIYVYGLDVRLACRDEEMGKSSLRIRLGGRSRQVEEEGNTKAWQRKRQSGRMLRVFFSPHNKRKYYYLIAFSLSLTQDSCILPSLYSYSP</sequence>
<accession>C9ZUC1</accession>
<evidence type="ECO:0000313" key="1">
    <source>
        <dbReference type="EMBL" id="CBH13008.1"/>
    </source>
</evidence>
<name>C9ZUC1_TRYB9</name>
<gene>
    <name evidence="1" type="ORF">TbgDal_VII8575</name>
</gene>
<proteinExistence type="predicted"/>
<organism evidence="1 2">
    <name type="scientific">Trypanosoma brucei gambiense (strain MHOM/CI/86/DAL972)</name>
    <dbReference type="NCBI Taxonomy" id="679716"/>
    <lineage>
        <taxon>Eukaryota</taxon>
        <taxon>Discoba</taxon>
        <taxon>Euglenozoa</taxon>
        <taxon>Kinetoplastea</taxon>
        <taxon>Metakinetoplastina</taxon>
        <taxon>Trypanosomatida</taxon>
        <taxon>Trypanosomatidae</taxon>
        <taxon>Trypanosoma</taxon>
    </lineage>
</organism>
<reference evidence="2" key="1">
    <citation type="journal article" date="2010" name="PLoS Negl. Trop. Dis.">
        <title>The genome sequence of Trypanosoma brucei gambiense, causative agent of chronic human african trypanosomiasis.</title>
        <authorList>
            <person name="Jackson A.P."/>
            <person name="Sanders M."/>
            <person name="Berry A."/>
            <person name="McQuillan J."/>
            <person name="Aslett M.A."/>
            <person name="Quail M.A."/>
            <person name="Chukualim B."/>
            <person name="Capewell P."/>
            <person name="MacLeod A."/>
            <person name="Melville S.E."/>
            <person name="Gibson W."/>
            <person name="Barry J.D."/>
            <person name="Berriman M."/>
            <person name="Hertz-Fowler C."/>
        </authorList>
    </citation>
    <scope>NUCLEOTIDE SEQUENCE [LARGE SCALE GENOMIC DNA]</scope>
    <source>
        <strain evidence="2">MHOM/CI/86/DAL972</strain>
    </source>
</reference>
<dbReference type="KEGG" id="tbg:TbgDal_VII8575"/>
<dbReference type="EMBL" id="FN554970">
    <property type="protein sequence ID" value="CBH13008.1"/>
    <property type="molecule type" value="Genomic_DNA"/>
</dbReference>
<dbReference type="AlphaFoldDB" id="C9ZUC1"/>
<dbReference type="RefSeq" id="XP_011775286.1">
    <property type="nucleotide sequence ID" value="XM_011776984.1"/>
</dbReference>
<protein>
    <submittedName>
        <fullName evidence="1">Uncharacterized protein</fullName>
    </submittedName>
</protein>
<dbReference type="Proteomes" id="UP000002316">
    <property type="component" value="Chromosome 7"/>
</dbReference>
<evidence type="ECO:0000313" key="2">
    <source>
        <dbReference type="Proteomes" id="UP000002316"/>
    </source>
</evidence>
<dbReference type="GeneID" id="23863198"/>